<name>A0ABS3KHX1_9PROT</name>
<keyword evidence="1" id="KW-0732">Signal</keyword>
<feature type="signal peptide" evidence="1">
    <location>
        <begin position="1"/>
        <end position="16"/>
    </location>
</feature>
<reference evidence="2 3" key="1">
    <citation type="submission" date="2020-09" db="EMBL/GenBank/DDBJ databases">
        <title>Roseomonas.</title>
        <authorList>
            <person name="Zhu W."/>
        </authorList>
    </citation>
    <scope>NUCLEOTIDE SEQUENCE [LARGE SCALE GENOMIC DNA]</scope>
    <source>
        <strain evidence="2 3">1311</strain>
    </source>
</reference>
<dbReference type="EMBL" id="JACTNF010000040">
    <property type="protein sequence ID" value="MBO1077064.1"/>
    <property type="molecule type" value="Genomic_DNA"/>
</dbReference>
<proteinExistence type="predicted"/>
<accession>A0ABS3KHX1</accession>
<dbReference type="Gene3D" id="3.40.50.1110">
    <property type="entry name" value="SGNH hydrolase"/>
    <property type="match status" value="1"/>
</dbReference>
<dbReference type="Proteomes" id="UP001518990">
    <property type="component" value="Unassembled WGS sequence"/>
</dbReference>
<sequence length="314" mass="33456">MVSVFAFALQCTAASAASILFVGNSFTYGDPAGAAPPTVQAYRPGTVTDLNGTGIGGVPALFKAFTLQAGLDYDVSLETQGGSGLDFHWNNRRSLIDQPWDHVVLQSYSTLDVTDPGNPAKLIEYSALFADLLTARNPDVDISLMATWSRADQTYRPTGAWYGQPISAMYQDVQAGYEAAKANSPEIDRVITVGGAWNRAMETGFADPNPYDGIAPGQVSLWAPDNYHASVFGYYLEALMVFGSITGLDPLSLGLEEYVAADLGITPEQALALQRIAHDQLAVPVPEPSALLLLAPALLALVWSRRRGSPALAA</sequence>
<protein>
    <submittedName>
        <fullName evidence="2">PEP-CTERM sorting domain-containing protein</fullName>
    </submittedName>
</protein>
<evidence type="ECO:0000313" key="3">
    <source>
        <dbReference type="Proteomes" id="UP001518990"/>
    </source>
</evidence>
<keyword evidence="3" id="KW-1185">Reference proteome</keyword>
<evidence type="ECO:0000313" key="2">
    <source>
        <dbReference type="EMBL" id="MBO1077064.1"/>
    </source>
</evidence>
<evidence type="ECO:0000256" key="1">
    <source>
        <dbReference type="SAM" id="SignalP"/>
    </source>
</evidence>
<organism evidence="2 3">
    <name type="scientific">Roseomonas marmotae</name>
    <dbReference type="NCBI Taxonomy" id="2768161"/>
    <lineage>
        <taxon>Bacteria</taxon>
        <taxon>Pseudomonadati</taxon>
        <taxon>Pseudomonadota</taxon>
        <taxon>Alphaproteobacteria</taxon>
        <taxon>Acetobacterales</taxon>
        <taxon>Roseomonadaceae</taxon>
        <taxon>Roseomonas</taxon>
    </lineage>
</organism>
<comment type="caution">
    <text evidence="2">The sequence shown here is derived from an EMBL/GenBank/DDBJ whole genome shotgun (WGS) entry which is preliminary data.</text>
</comment>
<dbReference type="SUPFAM" id="SSF52266">
    <property type="entry name" value="SGNH hydrolase"/>
    <property type="match status" value="1"/>
</dbReference>
<dbReference type="InterPro" id="IPR036514">
    <property type="entry name" value="SGNH_hydro_sf"/>
</dbReference>
<feature type="chain" id="PRO_5046346329" evidence="1">
    <location>
        <begin position="17"/>
        <end position="314"/>
    </location>
</feature>
<gene>
    <name evidence="2" type="ORF">IAI60_20875</name>
</gene>